<name>U2YK09_9SPHN</name>
<sequence>MKIGDLARLTGTRVETIRFYEKEGLISSQRRTSGNYRIYQQEHLNRLSFIRRSRDLGFTLGQVRTLLDLADDNSRSCAAVDEITRDQLQFVEQKIQDLNALKYELSNLLNQCRQGTIADCRIIDALAPSRKCDRTIGMIEPATKAIQASRRR</sequence>
<gene>
    <name evidence="5" type="ORF">NT2_04_02270</name>
</gene>
<evidence type="ECO:0000313" key="6">
    <source>
        <dbReference type="Proteomes" id="UP000016568"/>
    </source>
</evidence>
<dbReference type="PANTHER" id="PTHR30204:SF94">
    <property type="entry name" value="HEAVY METAL-DEPENDENT TRANSCRIPTIONAL REGULATOR HI_0293-RELATED"/>
    <property type="match status" value="1"/>
</dbReference>
<dbReference type="PROSITE" id="PS50937">
    <property type="entry name" value="HTH_MERR_2"/>
    <property type="match status" value="1"/>
</dbReference>
<dbReference type="AlphaFoldDB" id="U2YK09"/>
<dbReference type="Proteomes" id="UP000016568">
    <property type="component" value="Unassembled WGS sequence"/>
</dbReference>
<dbReference type="SMART" id="SM00422">
    <property type="entry name" value="HTH_MERR"/>
    <property type="match status" value="1"/>
</dbReference>
<dbReference type="RefSeq" id="WP_021689722.1">
    <property type="nucleotide sequence ID" value="NZ_BASZ01000004.1"/>
</dbReference>
<keyword evidence="6" id="KW-1185">Reference proteome</keyword>
<dbReference type="PANTHER" id="PTHR30204">
    <property type="entry name" value="REDOX-CYCLING DRUG-SENSING TRANSCRIPTIONAL ACTIVATOR SOXR"/>
    <property type="match status" value="1"/>
</dbReference>
<dbReference type="SUPFAM" id="SSF46955">
    <property type="entry name" value="Putative DNA-binding domain"/>
    <property type="match status" value="1"/>
</dbReference>
<comment type="caution">
    <text evidence="5">The sequence shown here is derived from an EMBL/GenBank/DDBJ whole genome shotgun (WGS) entry which is preliminary data.</text>
</comment>
<evidence type="ECO:0000256" key="2">
    <source>
        <dbReference type="ARBA" id="ARBA00023125"/>
    </source>
</evidence>
<dbReference type="PRINTS" id="PR00040">
    <property type="entry name" value="HTHMERR"/>
</dbReference>
<evidence type="ECO:0000256" key="1">
    <source>
        <dbReference type="ARBA" id="ARBA00023015"/>
    </source>
</evidence>
<dbReference type="InterPro" id="IPR000551">
    <property type="entry name" value="MerR-type_HTH_dom"/>
</dbReference>
<dbReference type="EMBL" id="BASZ01000004">
    <property type="protein sequence ID" value="GAD48815.1"/>
    <property type="molecule type" value="Genomic_DNA"/>
</dbReference>
<keyword evidence="1" id="KW-0805">Transcription regulation</keyword>
<dbReference type="Pfam" id="PF13411">
    <property type="entry name" value="MerR_1"/>
    <property type="match status" value="1"/>
</dbReference>
<organism evidence="5 6">
    <name type="scientific">Caenibius tardaugens NBRC 16725</name>
    <dbReference type="NCBI Taxonomy" id="1219035"/>
    <lineage>
        <taxon>Bacteria</taxon>
        <taxon>Pseudomonadati</taxon>
        <taxon>Pseudomonadota</taxon>
        <taxon>Alphaproteobacteria</taxon>
        <taxon>Sphingomonadales</taxon>
        <taxon>Erythrobacteraceae</taxon>
        <taxon>Caenibius</taxon>
    </lineage>
</organism>
<evidence type="ECO:0000256" key="3">
    <source>
        <dbReference type="ARBA" id="ARBA00023163"/>
    </source>
</evidence>
<reference evidence="5 6" key="1">
    <citation type="submission" date="2013-09" db="EMBL/GenBank/DDBJ databases">
        <title>Whole genome shotgun sequence of Novosphingobium tardaugens NBRC 16725.</title>
        <authorList>
            <person name="Isaki S."/>
            <person name="Hosoyama A."/>
            <person name="Tsuchikane K."/>
            <person name="Katsumata H."/>
            <person name="Ando Y."/>
            <person name="Yamazaki S."/>
            <person name="Fujita N."/>
        </authorList>
    </citation>
    <scope>NUCLEOTIDE SEQUENCE [LARGE SCALE GENOMIC DNA]</scope>
    <source>
        <strain evidence="5 6">NBRC 16725</strain>
    </source>
</reference>
<dbReference type="KEGG" id="ntd:EGO55_09150"/>
<keyword evidence="3" id="KW-0804">Transcription</keyword>
<evidence type="ECO:0000259" key="4">
    <source>
        <dbReference type="PROSITE" id="PS50937"/>
    </source>
</evidence>
<accession>U2YK09</accession>
<dbReference type="CDD" id="cd04785">
    <property type="entry name" value="HTH_CadR-PbrR-like"/>
    <property type="match status" value="1"/>
</dbReference>
<evidence type="ECO:0000313" key="5">
    <source>
        <dbReference type="EMBL" id="GAD48815.1"/>
    </source>
</evidence>
<feature type="domain" description="HTH merR-type" evidence="4">
    <location>
        <begin position="1"/>
        <end position="69"/>
    </location>
</feature>
<dbReference type="OrthoDB" id="9802944at2"/>
<keyword evidence="2" id="KW-0238">DNA-binding</keyword>
<dbReference type="eggNOG" id="COG0789">
    <property type="taxonomic scope" value="Bacteria"/>
</dbReference>
<proteinExistence type="predicted"/>
<dbReference type="InterPro" id="IPR009061">
    <property type="entry name" value="DNA-bd_dom_put_sf"/>
</dbReference>
<dbReference type="Gene3D" id="1.10.1660.10">
    <property type="match status" value="1"/>
</dbReference>
<dbReference type="InterPro" id="IPR047057">
    <property type="entry name" value="MerR_fam"/>
</dbReference>
<dbReference type="GO" id="GO:0003700">
    <property type="term" value="F:DNA-binding transcription factor activity"/>
    <property type="evidence" value="ECO:0007669"/>
    <property type="project" value="InterPro"/>
</dbReference>
<dbReference type="GO" id="GO:0003677">
    <property type="term" value="F:DNA binding"/>
    <property type="evidence" value="ECO:0007669"/>
    <property type="project" value="UniProtKB-KW"/>
</dbReference>
<protein>
    <submittedName>
        <fullName evidence="5">Putative MerR family transcriptional regulator</fullName>
    </submittedName>
</protein>